<comment type="caution">
    <text evidence="2">The sequence shown here is derived from an EMBL/GenBank/DDBJ whole genome shotgun (WGS) entry which is preliminary data.</text>
</comment>
<proteinExistence type="predicted"/>
<feature type="transmembrane region" description="Helical" evidence="1">
    <location>
        <begin position="584"/>
        <end position="609"/>
    </location>
</feature>
<feature type="transmembrane region" description="Helical" evidence="1">
    <location>
        <begin position="145"/>
        <end position="167"/>
    </location>
</feature>
<keyword evidence="1" id="KW-0472">Membrane</keyword>
<dbReference type="AlphaFoldDB" id="A0AAV9NGN9"/>
<organism evidence="2 3">
    <name type="scientific">Exophiala bonariae</name>
    <dbReference type="NCBI Taxonomy" id="1690606"/>
    <lineage>
        <taxon>Eukaryota</taxon>
        <taxon>Fungi</taxon>
        <taxon>Dikarya</taxon>
        <taxon>Ascomycota</taxon>
        <taxon>Pezizomycotina</taxon>
        <taxon>Eurotiomycetes</taxon>
        <taxon>Chaetothyriomycetidae</taxon>
        <taxon>Chaetothyriales</taxon>
        <taxon>Herpotrichiellaceae</taxon>
        <taxon>Exophiala</taxon>
    </lineage>
</organism>
<accession>A0AAV9NGN9</accession>
<dbReference type="GeneID" id="89980311"/>
<dbReference type="RefSeq" id="XP_064708348.1">
    <property type="nucleotide sequence ID" value="XM_064855688.1"/>
</dbReference>
<dbReference type="EMBL" id="JAVRRD010000007">
    <property type="protein sequence ID" value="KAK5056632.1"/>
    <property type="molecule type" value="Genomic_DNA"/>
</dbReference>
<sequence>MSHTQEPVELISPYSSAYHTTPYKYEGLSHKSRPSFTSLGSLNRKRASTAYNPIHGADEPDHIRFSQHIPQNIQQFAEDRLQPTKKDLSPGRIGKFGADLLIEILLCSFTVLVTVPFLWLAVAMAKYHHVQVTDSRSNFIKQATATASTLFTILFAAVLGSTLKRLATWRLQNGIRLGHLEQIMQSRTVFAALTTMVAFRAVNITAFVLFFTWAFSPLGSQASLRLIGTGTLYTTNSSLVSHVDTTTNNIFDSVSGVSSLMTALKPSYVSSVLGPSSLKAGSMDLYGNPKIPWLRTDVEKDANGWQDLSNANLTEGSYSSLVGLPIISLANRNSSFVVETTYMKLDCEKPKNETLIEIGLNMTEIANGTFFGPNTTASADDTGIPPSWQVAMDQFVSNNYFYGYPEQLVNSSDANIPQGTLLWQTPHGPWQARCKINQIYIESNVSCSSVEDAQIPKCAVLAQRESPKKHAPSTVTTFSFASTFSSMAQRWILATDPLTSSGYSSLSEYYLQNTTAPFILSGNGRDYADYSNVTAEEFSQRLGQLANSWVLGSQVSADTMQYLLNYQNLTAFYVEGHPVYICSWAWLTVYCVGIAVMFTAALVSIYCAFNTTIPDILSYCSTFTRDSRFFDTAKGGSTLDGLVRAKILKDVEVRLGEVADESDHSLSGRDGFQNAVHEGQGTRYLAIAPPEYLRPPKRGVIYA</sequence>
<gene>
    <name evidence="2" type="ORF">LTR84_012164</name>
</gene>
<evidence type="ECO:0000256" key="1">
    <source>
        <dbReference type="SAM" id="Phobius"/>
    </source>
</evidence>
<reference evidence="2 3" key="1">
    <citation type="submission" date="2023-08" db="EMBL/GenBank/DDBJ databases">
        <title>Black Yeasts Isolated from many extreme environments.</title>
        <authorList>
            <person name="Coleine C."/>
            <person name="Stajich J.E."/>
            <person name="Selbmann L."/>
        </authorList>
    </citation>
    <scope>NUCLEOTIDE SEQUENCE [LARGE SCALE GENOMIC DNA]</scope>
    <source>
        <strain evidence="2 3">CCFEE 5792</strain>
    </source>
</reference>
<dbReference type="Proteomes" id="UP001358417">
    <property type="component" value="Unassembled WGS sequence"/>
</dbReference>
<feature type="transmembrane region" description="Helical" evidence="1">
    <location>
        <begin position="188"/>
        <end position="215"/>
    </location>
</feature>
<protein>
    <submittedName>
        <fullName evidence="2">Uncharacterized protein</fullName>
    </submittedName>
</protein>
<feature type="transmembrane region" description="Helical" evidence="1">
    <location>
        <begin position="100"/>
        <end position="125"/>
    </location>
</feature>
<keyword evidence="3" id="KW-1185">Reference proteome</keyword>
<keyword evidence="1" id="KW-1133">Transmembrane helix</keyword>
<evidence type="ECO:0000313" key="3">
    <source>
        <dbReference type="Proteomes" id="UP001358417"/>
    </source>
</evidence>
<keyword evidence="1" id="KW-0812">Transmembrane</keyword>
<evidence type="ECO:0000313" key="2">
    <source>
        <dbReference type="EMBL" id="KAK5056632.1"/>
    </source>
</evidence>
<name>A0AAV9NGN9_9EURO</name>